<evidence type="ECO:0000313" key="1">
    <source>
        <dbReference type="EMBL" id="MBR0797347.1"/>
    </source>
</evidence>
<name>A0ABS5FKM9_9BRAD</name>
<evidence type="ECO:0008006" key="3">
    <source>
        <dbReference type="Google" id="ProtNLM"/>
    </source>
</evidence>
<dbReference type="Gene3D" id="3.90.226.10">
    <property type="entry name" value="2-enoyl-CoA Hydratase, Chain A, domain 1"/>
    <property type="match status" value="1"/>
</dbReference>
<dbReference type="Proteomes" id="UP001315278">
    <property type="component" value="Unassembled WGS sequence"/>
</dbReference>
<dbReference type="InterPro" id="IPR029045">
    <property type="entry name" value="ClpP/crotonase-like_dom_sf"/>
</dbReference>
<evidence type="ECO:0000313" key="2">
    <source>
        <dbReference type="Proteomes" id="UP001315278"/>
    </source>
</evidence>
<dbReference type="RefSeq" id="WP_212493269.1">
    <property type="nucleotide sequence ID" value="NZ_JAFCJH010000017.1"/>
</dbReference>
<dbReference type="EMBL" id="JAFCJH010000017">
    <property type="protein sequence ID" value="MBR0797347.1"/>
    <property type="molecule type" value="Genomic_DNA"/>
</dbReference>
<accession>A0ABS5FKM9</accession>
<proteinExistence type="predicted"/>
<comment type="caution">
    <text evidence="1">The sequence shown here is derived from an EMBL/GenBank/DDBJ whole genome shotgun (WGS) entry which is preliminary data.</text>
</comment>
<dbReference type="SUPFAM" id="SSF52096">
    <property type="entry name" value="ClpP/crotonase"/>
    <property type="match status" value="1"/>
</dbReference>
<reference evidence="2" key="1">
    <citation type="journal article" date="2021" name="ISME J.">
        <title>Evolutionary origin and ecological implication of a unique nif island in free-living Bradyrhizobium lineages.</title>
        <authorList>
            <person name="Tao J."/>
        </authorList>
    </citation>
    <scope>NUCLEOTIDE SEQUENCE [LARGE SCALE GENOMIC DNA]</scope>
    <source>
        <strain evidence="2">SZCCT0434</strain>
    </source>
</reference>
<sequence>MPGGVHSRGWRMLMQAATLVIGLSGLSLGMSASADVYIGDTSKDHTDLVITGDITQRDLAFFRSRAKDLESKPITRVWLDSRGGDVFSAMEIGRIIRSLEGWTQVAENAHCYSSCALIYISGIYRSSLGEIGLHRPYFASTPLSREQIEKQVPLMRSAVKKYVEEMGITDSFFEQMFNTEPSNMEIFSLDEIEKMVPVSDPVYDEIQTAFMARRYGLTTSEYRKRDLLTRSCWDGTRTPARVVDCQEPLLWGLSLEDYRSREAMVKAKCGEFSDSEKQIISATPRKNREALPFFVKFLACQLDTMRGK</sequence>
<protein>
    <recommendedName>
        <fullName evidence="3">Peptidase S14</fullName>
    </recommendedName>
</protein>
<organism evidence="1 2">
    <name type="scientific">Bradyrhizobium jicamae</name>
    <dbReference type="NCBI Taxonomy" id="280332"/>
    <lineage>
        <taxon>Bacteria</taxon>
        <taxon>Pseudomonadati</taxon>
        <taxon>Pseudomonadota</taxon>
        <taxon>Alphaproteobacteria</taxon>
        <taxon>Hyphomicrobiales</taxon>
        <taxon>Nitrobacteraceae</taxon>
        <taxon>Bradyrhizobium</taxon>
    </lineage>
</organism>
<keyword evidence="2" id="KW-1185">Reference proteome</keyword>
<gene>
    <name evidence="1" type="ORF">JQ615_18325</name>
</gene>